<comment type="similarity">
    <text evidence="1">Belongs to the protein-tyrosine phosphatase family. Non-receptor class dual specificity subfamily.</text>
</comment>
<dbReference type="InterPro" id="IPR020422">
    <property type="entry name" value="TYR_PHOSPHATASE_DUAL_dom"/>
</dbReference>
<keyword evidence="3" id="KW-0378">Hydrolase</keyword>
<sequence length="388" mass="43813">MIKSPSSVPTEFMREIFVPLDSNVISEDPSPNKFLRSFDSSRCPTSISDESVDLLCHKSSSIHALSSSVPDSELNNKIEKIESAVLEKLIATDCSLIILDLRSAYNFSKMHITTARLANCSSKMKSRRAIQIVIEILKTSLDLHHIVLYTEFGLPFKQDDPLTILIQFLLGRSINCLYLTDSFKKFETAYPQLCESGSSNVLCQHIPKSVPDFTDIYFTKASLVLPFLYLGNELDALNSTFLTNNKITHVLNVTIKASFLDEIKFKSKRINCTDNNVQDLIQFFPDAFKFIELARQSNGKILVHCQAGISRSATIVIAYLMSHCSNLDLNNAHQWVKRRRTIISPNFNFMGQLVQFENDLISGTFKRNSVLNFDLITSSMFMGTSINF</sequence>
<evidence type="ECO:0000256" key="4">
    <source>
        <dbReference type="ARBA" id="ARBA00022912"/>
    </source>
</evidence>
<dbReference type="GO" id="GO:0016301">
    <property type="term" value="F:kinase activity"/>
    <property type="evidence" value="ECO:0007669"/>
    <property type="project" value="UniProtKB-KW"/>
</dbReference>
<dbReference type="Pfam" id="PF00782">
    <property type="entry name" value="DSPc"/>
    <property type="match status" value="1"/>
</dbReference>
<evidence type="ECO:0000259" key="5">
    <source>
        <dbReference type="PROSITE" id="PS50054"/>
    </source>
</evidence>
<accession>F8WLE5</accession>
<dbReference type="InterPro" id="IPR016130">
    <property type="entry name" value="Tyr_Pase_AS"/>
</dbReference>
<dbReference type="InterPro" id="IPR029021">
    <property type="entry name" value="Prot-tyrosine_phosphatase-like"/>
</dbReference>
<dbReference type="PROSITE" id="PS50056">
    <property type="entry name" value="TYR_PHOSPHATASE_2"/>
    <property type="match status" value="1"/>
</dbReference>
<keyword evidence="8" id="KW-0808">Transferase</keyword>
<evidence type="ECO:0000259" key="6">
    <source>
        <dbReference type="PROSITE" id="PS50056"/>
    </source>
</evidence>
<keyword evidence="4" id="KW-0904">Protein phosphatase</keyword>
<dbReference type="InterPro" id="IPR001763">
    <property type="entry name" value="Rhodanese-like_dom"/>
</dbReference>
<proteinExistence type="evidence at transcript level"/>
<dbReference type="Gene3D" id="3.40.250.10">
    <property type="entry name" value="Rhodanese-like domain"/>
    <property type="match status" value="1"/>
</dbReference>
<dbReference type="EMBL" id="AB576208">
    <property type="protein sequence ID" value="BAK52368.1"/>
    <property type="molecule type" value="mRNA"/>
</dbReference>
<dbReference type="SMART" id="SM00195">
    <property type="entry name" value="DSPc"/>
    <property type="match status" value="1"/>
</dbReference>
<organism evidence="8">
    <name type="scientific">Dugesia japonica</name>
    <name type="common">Planarian</name>
    <dbReference type="NCBI Taxonomy" id="6161"/>
    <lineage>
        <taxon>Eukaryota</taxon>
        <taxon>Metazoa</taxon>
        <taxon>Spiralia</taxon>
        <taxon>Lophotrochozoa</taxon>
        <taxon>Platyhelminthes</taxon>
        <taxon>Rhabditophora</taxon>
        <taxon>Seriata</taxon>
        <taxon>Tricladida</taxon>
        <taxon>Continenticola</taxon>
        <taxon>Geoplanoidea</taxon>
        <taxon>Dugesiidae</taxon>
        <taxon>Dugesia</taxon>
    </lineage>
</organism>
<dbReference type="GO" id="GO:0008330">
    <property type="term" value="F:protein tyrosine/threonine phosphatase activity"/>
    <property type="evidence" value="ECO:0007669"/>
    <property type="project" value="TreeGrafter"/>
</dbReference>
<dbReference type="PROSITE" id="PS50054">
    <property type="entry name" value="TYR_PHOSPHATASE_DUAL"/>
    <property type="match status" value="1"/>
</dbReference>
<dbReference type="Gene3D" id="3.90.190.10">
    <property type="entry name" value="Protein tyrosine phosphatase superfamily"/>
    <property type="match status" value="1"/>
</dbReference>
<dbReference type="GO" id="GO:0043409">
    <property type="term" value="P:negative regulation of MAPK cascade"/>
    <property type="evidence" value="ECO:0007669"/>
    <property type="project" value="TreeGrafter"/>
</dbReference>
<evidence type="ECO:0000313" key="8">
    <source>
        <dbReference type="EMBL" id="BAK52368.1"/>
    </source>
</evidence>
<dbReference type="GO" id="GO:0017017">
    <property type="term" value="F:MAP kinase tyrosine/serine/threonine phosphatase activity"/>
    <property type="evidence" value="ECO:0007669"/>
    <property type="project" value="TreeGrafter"/>
</dbReference>
<dbReference type="PANTHER" id="PTHR10159:SF519">
    <property type="entry name" value="DUAL SPECIFICITY PROTEIN PHOSPHATASE MPK3"/>
    <property type="match status" value="1"/>
</dbReference>
<feature type="domain" description="Rhodanese" evidence="7">
    <location>
        <begin position="92"/>
        <end position="195"/>
    </location>
</feature>
<evidence type="ECO:0000259" key="7">
    <source>
        <dbReference type="PROSITE" id="PS50206"/>
    </source>
</evidence>
<dbReference type="PANTHER" id="PTHR10159">
    <property type="entry name" value="DUAL SPECIFICITY PROTEIN PHOSPHATASE"/>
    <property type="match status" value="1"/>
</dbReference>
<dbReference type="PROSITE" id="PS50206">
    <property type="entry name" value="RHODANESE_3"/>
    <property type="match status" value="1"/>
</dbReference>
<dbReference type="SUPFAM" id="SSF52821">
    <property type="entry name" value="Rhodanese/Cell cycle control phosphatase"/>
    <property type="match status" value="1"/>
</dbReference>
<dbReference type="InterPro" id="IPR036873">
    <property type="entry name" value="Rhodanese-like_dom_sf"/>
</dbReference>
<dbReference type="InterPro" id="IPR000387">
    <property type="entry name" value="Tyr_Pase_dom"/>
</dbReference>
<name>F8WLE5_DUGJA</name>
<keyword evidence="8" id="KW-0418">Kinase</keyword>
<evidence type="ECO:0000256" key="1">
    <source>
        <dbReference type="ARBA" id="ARBA00008601"/>
    </source>
</evidence>
<feature type="domain" description="Tyrosine-protein phosphatase" evidence="5">
    <location>
        <begin position="220"/>
        <end position="362"/>
    </location>
</feature>
<reference evidence="8" key="1">
    <citation type="journal article" date="2011" name="Development">
        <title>ERK signaling controls blastema cell differentiation during planarian regeneration.</title>
        <authorList>
            <person name="Tasaki J."/>
            <person name="Shibata N."/>
            <person name="Nishimura O."/>
            <person name="Itomi K."/>
            <person name="Tabata Y."/>
            <person name="Son F."/>
            <person name="Suzuki N."/>
            <person name="Araki R."/>
            <person name="Abe M."/>
            <person name="Agata K."/>
            <person name="Umesono Y."/>
        </authorList>
    </citation>
    <scope>NUCLEOTIDE SEQUENCE</scope>
</reference>
<feature type="domain" description="Tyrosine specific protein phosphatases" evidence="6">
    <location>
        <begin position="288"/>
        <end position="340"/>
    </location>
</feature>
<dbReference type="GO" id="GO:0005737">
    <property type="term" value="C:cytoplasm"/>
    <property type="evidence" value="ECO:0007669"/>
    <property type="project" value="TreeGrafter"/>
</dbReference>
<dbReference type="SUPFAM" id="SSF52799">
    <property type="entry name" value="(Phosphotyrosine protein) phosphatases II"/>
    <property type="match status" value="1"/>
</dbReference>
<dbReference type="GO" id="GO:0033550">
    <property type="term" value="F:MAP kinase tyrosine phosphatase activity"/>
    <property type="evidence" value="ECO:0007669"/>
    <property type="project" value="TreeGrafter"/>
</dbReference>
<dbReference type="PROSITE" id="PS00383">
    <property type="entry name" value="TYR_PHOSPHATASE_1"/>
    <property type="match status" value="1"/>
</dbReference>
<gene>
    <name evidence="8" type="primary">DjmkpA</name>
</gene>
<dbReference type="EC" id="3.1.3.48" evidence="2"/>
<dbReference type="InterPro" id="IPR000340">
    <property type="entry name" value="Dual-sp_phosphatase_cat-dom"/>
</dbReference>
<dbReference type="AlphaFoldDB" id="F8WLE5"/>
<evidence type="ECO:0000256" key="3">
    <source>
        <dbReference type="ARBA" id="ARBA00022801"/>
    </source>
</evidence>
<evidence type="ECO:0000256" key="2">
    <source>
        <dbReference type="ARBA" id="ARBA00013064"/>
    </source>
</evidence>
<protein>
    <recommendedName>
        <fullName evidence="2">protein-tyrosine-phosphatase</fullName>
        <ecNumber evidence="2">3.1.3.48</ecNumber>
    </recommendedName>
</protein>